<dbReference type="EMBL" id="LHPG02000003">
    <property type="protein sequence ID" value="PRW60007.1"/>
    <property type="molecule type" value="Genomic_DNA"/>
</dbReference>
<evidence type="ECO:0000313" key="2">
    <source>
        <dbReference type="EMBL" id="PRW60007.1"/>
    </source>
</evidence>
<sequence length="281" mass="29812">MPLEELCLFGSASLPVDGTGFVFKLMGRDVPGDAYQLVFLATNVTQSFAFKFSLADVCEALEDEFGAKPSEQSMLYILKQRFDCEELEARLAPSSTSSAAGGSRSSSGAAADGLQVVAEHSTGDSEDDIKFTVRLPPRHGAPRKSGAWVAQDILFTANDRLRGVQQRLDTCEQRCPASQQFDDALAFLALADGSEPEAPRAAVHKRKEPEAPVSASAVKAARPSGEGQQAAQPAATQQTGSTQQTQRTNASAAVEARVQHVSGHGRGRGLPAGRGRGRGRR</sequence>
<protein>
    <submittedName>
        <fullName evidence="2">Titin isoform X14</fullName>
    </submittedName>
</protein>
<dbReference type="OrthoDB" id="10358570at2759"/>
<feature type="compositionally biased region" description="Low complexity" evidence="1">
    <location>
        <begin position="228"/>
        <end position="246"/>
    </location>
</feature>
<dbReference type="Proteomes" id="UP000239899">
    <property type="component" value="Unassembled WGS sequence"/>
</dbReference>
<organism evidence="2 3">
    <name type="scientific">Chlorella sorokiniana</name>
    <name type="common">Freshwater green alga</name>
    <dbReference type="NCBI Taxonomy" id="3076"/>
    <lineage>
        <taxon>Eukaryota</taxon>
        <taxon>Viridiplantae</taxon>
        <taxon>Chlorophyta</taxon>
        <taxon>core chlorophytes</taxon>
        <taxon>Trebouxiophyceae</taxon>
        <taxon>Chlorellales</taxon>
        <taxon>Chlorellaceae</taxon>
        <taxon>Chlorella clade</taxon>
        <taxon>Chlorella</taxon>
    </lineage>
</organism>
<reference evidence="2 3" key="1">
    <citation type="journal article" date="2018" name="Plant J.">
        <title>Genome sequences of Chlorella sorokiniana UTEX 1602 and Micractinium conductrix SAG 241.80: implications to maltose excretion by a green alga.</title>
        <authorList>
            <person name="Arriola M.B."/>
            <person name="Velmurugan N."/>
            <person name="Zhang Y."/>
            <person name="Plunkett M.H."/>
            <person name="Hondzo H."/>
            <person name="Barney B.M."/>
        </authorList>
    </citation>
    <scope>NUCLEOTIDE SEQUENCE [LARGE SCALE GENOMIC DNA]</scope>
    <source>
        <strain evidence="3">UTEX 1602</strain>
    </source>
</reference>
<evidence type="ECO:0000313" key="3">
    <source>
        <dbReference type="Proteomes" id="UP000239899"/>
    </source>
</evidence>
<feature type="region of interest" description="Disordered" evidence="1">
    <location>
        <begin position="197"/>
        <end position="281"/>
    </location>
</feature>
<gene>
    <name evidence="2" type="ORF">C2E21_1579</name>
</gene>
<accession>A0A2P6U117</accession>
<keyword evidence="3" id="KW-1185">Reference proteome</keyword>
<comment type="caution">
    <text evidence="2">The sequence shown here is derived from an EMBL/GenBank/DDBJ whole genome shotgun (WGS) entry which is preliminary data.</text>
</comment>
<proteinExistence type="predicted"/>
<dbReference type="AlphaFoldDB" id="A0A2P6U117"/>
<evidence type="ECO:0000256" key="1">
    <source>
        <dbReference type="SAM" id="MobiDB-lite"/>
    </source>
</evidence>
<name>A0A2P6U117_CHLSO</name>